<sequence length="66" mass="7899">MKTSLTTKQIEAQRVLFEKYLATINFAINPAVPFQRDNEDVDNYLFPESRKRWEVWLHCVEVNNIK</sequence>
<dbReference type="AlphaFoldDB" id="A0A2N9XC93"/>
<reference evidence="1 2" key="1">
    <citation type="journal article" date="2017" name="MBio">
        <title>Type VI secretion-mediated competition in the bee gut microbiome.</title>
        <authorList>
            <person name="Steele M.I."/>
            <person name="Kwong W.K."/>
            <person name="Powell J.E."/>
            <person name="Whiteley M."/>
            <person name="Moran N.A."/>
        </authorList>
    </citation>
    <scope>NUCLEOTIDE SEQUENCE [LARGE SCALE GENOMIC DNA]</scope>
    <source>
        <strain evidence="1 2">Ruf1-X</strain>
    </source>
</reference>
<comment type="caution">
    <text evidence="1">The sequence shown here is derived from an EMBL/GenBank/DDBJ whole genome shotgun (WGS) entry which is preliminary data.</text>
</comment>
<accession>A0A2N9XC93</accession>
<dbReference type="EMBL" id="MEIP01000027">
    <property type="protein sequence ID" value="PIT44266.1"/>
    <property type="molecule type" value="Genomic_DNA"/>
</dbReference>
<dbReference type="RefSeq" id="WP_100101315.1">
    <property type="nucleotide sequence ID" value="NZ_MEIP01000027.1"/>
</dbReference>
<organism evidence="1 2">
    <name type="scientific">Snodgrassella alvi</name>
    <dbReference type="NCBI Taxonomy" id="1196083"/>
    <lineage>
        <taxon>Bacteria</taxon>
        <taxon>Pseudomonadati</taxon>
        <taxon>Pseudomonadota</taxon>
        <taxon>Betaproteobacteria</taxon>
        <taxon>Neisseriales</taxon>
        <taxon>Neisseriaceae</taxon>
        <taxon>Snodgrassella</taxon>
    </lineage>
</organism>
<proteinExistence type="predicted"/>
<gene>
    <name evidence="1" type="ORF">BHC46_10800</name>
</gene>
<name>A0A2N9XC93_9NEIS</name>
<evidence type="ECO:0000313" key="1">
    <source>
        <dbReference type="EMBL" id="PIT44266.1"/>
    </source>
</evidence>
<protein>
    <submittedName>
        <fullName evidence="1">Uncharacterized protein</fullName>
    </submittedName>
</protein>
<evidence type="ECO:0000313" key="2">
    <source>
        <dbReference type="Proteomes" id="UP000229970"/>
    </source>
</evidence>
<dbReference type="Proteomes" id="UP000229970">
    <property type="component" value="Unassembled WGS sequence"/>
</dbReference>